<comment type="similarity">
    <text evidence="5">Belongs to the class-III pyridoxal-phosphate-dependent aminotransferase family. ArgD subfamily.</text>
</comment>
<keyword evidence="5" id="KW-0963">Cytoplasm</keyword>
<feature type="binding site" evidence="5">
    <location>
        <position position="264"/>
    </location>
    <ligand>
        <name>pyridoxal 5'-phosphate</name>
        <dbReference type="ChEBI" id="CHEBI:597326"/>
    </ligand>
</feature>
<comment type="cofactor">
    <cofactor evidence="5">
        <name>pyridoxal 5'-phosphate</name>
        <dbReference type="ChEBI" id="CHEBI:597326"/>
    </cofactor>
    <text evidence="5">Binds 1 pyridoxal phosphate per subunit.</text>
</comment>
<dbReference type="GO" id="GO:0005737">
    <property type="term" value="C:cytoplasm"/>
    <property type="evidence" value="ECO:0007669"/>
    <property type="project" value="UniProtKB-SubCell"/>
</dbReference>
<dbReference type="PIRSF" id="PIRSF000521">
    <property type="entry name" value="Transaminase_4ab_Lys_Orn"/>
    <property type="match status" value="1"/>
</dbReference>
<dbReference type="PANTHER" id="PTHR11986:SF79">
    <property type="entry name" value="ACETYLORNITHINE AMINOTRANSFERASE, MITOCHONDRIAL"/>
    <property type="match status" value="1"/>
</dbReference>
<dbReference type="NCBIfam" id="NF002797">
    <property type="entry name" value="PRK02936.1"/>
    <property type="match status" value="1"/>
</dbReference>
<dbReference type="UniPathway" id="UPA00068">
    <property type="reaction ID" value="UER00109"/>
</dbReference>
<dbReference type="GO" id="GO:0003992">
    <property type="term" value="F:N2-acetyl-L-ornithine:2-oxoglutarate 5-aminotransferase activity"/>
    <property type="evidence" value="ECO:0007669"/>
    <property type="project" value="UniProtKB-UniRule"/>
</dbReference>
<dbReference type="GO" id="GO:0006526">
    <property type="term" value="P:L-arginine biosynthetic process"/>
    <property type="evidence" value="ECO:0007669"/>
    <property type="project" value="UniProtKB-UniRule"/>
</dbReference>
<feature type="binding site" evidence="5">
    <location>
        <position position="124"/>
    </location>
    <ligand>
        <name>N(2)-acetyl-L-ornithine</name>
        <dbReference type="ChEBI" id="CHEBI:57805"/>
    </ligand>
</feature>
<organism evidence="6 7">
    <name type="scientific">Enterococcus plantarum</name>
    <dbReference type="NCBI Taxonomy" id="1077675"/>
    <lineage>
        <taxon>Bacteria</taxon>
        <taxon>Bacillati</taxon>
        <taxon>Bacillota</taxon>
        <taxon>Bacilli</taxon>
        <taxon>Lactobacillales</taxon>
        <taxon>Enterococcaceae</taxon>
        <taxon>Enterococcus</taxon>
    </lineage>
</organism>
<accession>A0A2W4BQA7</accession>
<comment type="caution">
    <text evidence="6">The sequence shown here is derived from an EMBL/GenBank/DDBJ whole genome shotgun (WGS) entry which is preliminary data.</text>
</comment>
<dbReference type="EMBL" id="PIEU01000046">
    <property type="protein sequence ID" value="PZL75199.1"/>
    <property type="molecule type" value="Genomic_DNA"/>
</dbReference>
<proteinExistence type="inferred from homology"/>
<evidence type="ECO:0000313" key="7">
    <source>
        <dbReference type="Proteomes" id="UP000249828"/>
    </source>
</evidence>
<dbReference type="GO" id="GO:0030170">
    <property type="term" value="F:pyridoxal phosphate binding"/>
    <property type="evidence" value="ECO:0007669"/>
    <property type="project" value="InterPro"/>
</dbReference>
<protein>
    <recommendedName>
        <fullName evidence="5">Acetylornithine aminotransferase</fullName>
        <shortName evidence="5">ACOAT</shortName>
        <ecNumber evidence="5">2.6.1.11</ecNumber>
    </recommendedName>
</protein>
<feature type="binding site" evidence="5">
    <location>
        <position position="121"/>
    </location>
    <ligand>
        <name>pyridoxal 5'-phosphate</name>
        <dbReference type="ChEBI" id="CHEBI:597326"/>
    </ligand>
</feature>
<dbReference type="STRING" id="1077675.BCR22_14065"/>
<dbReference type="GO" id="GO:0042802">
    <property type="term" value="F:identical protein binding"/>
    <property type="evidence" value="ECO:0007669"/>
    <property type="project" value="TreeGrafter"/>
</dbReference>
<dbReference type="RefSeq" id="WP_069654420.1">
    <property type="nucleotide sequence ID" value="NZ_MIKA01000019.1"/>
</dbReference>
<dbReference type="InterPro" id="IPR015422">
    <property type="entry name" value="PyrdxlP-dep_Trfase_small"/>
</dbReference>
<dbReference type="Pfam" id="PF00202">
    <property type="entry name" value="Aminotran_3"/>
    <property type="match status" value="1"/>
</dbReference>
<dbReference type="EC" id="2.6.1.11" evidence="5"/>
<name>A0A2W4BQA7_9ENTE</name>
<dbReference type="HAMAP" id="MF_01107">
    <property type="entry name" value="ArgD_aminotrans_3"/>
    <property type="match status" value="1"/>
</dbReference>
<dbReference type="InterPro" id="IPR050103">
    <property type="entry name" value="Class-III_PLP-dep_AT"/>
</dbReference>
<reference evidence="6 7" key="1">
    <citation type="submission" date="2017-11" db="EMBL/GenBank/DDBJ databases">
        <title>Draft genome sequence of Enterococcus plantarum TRW2 strain isolated from lettuce.</title>
        <authorList>
            <person name="Kim E.B."/>
            <person name="Marco M.L."/>
            <person name="Williams T.R."/>
            <person name="You I.H."/>
        </authorList>
    </citation>
    <scope>NUCLEOTIDE SEQUENCE [LARGE SCALE GENOMIC DNA]</scope>
    <source>
        <strain evidence="6 7">TRW2</strain>
    </source>
</reference>
<evidence type="ECO:0000256" key="4">
    <source>
        <dbReference type="ARBA" id="ARBA00022898"/>
    </source>
</evidence>
<dbReference type="OrthoDB" id="9807885at2"/>
<evidence type="ECO:0000256" key="5">
    <source>
        <dbReference type="HAMAP-Rule" id="MF_01107"/>
    </source>
</evidence>
<evidence type="ECO:0000256" key="3">
    <source>
        <dbReference type="ARBA" id="ARBA00022679"/>
    </source>
</evidence>
<keyword evidence="3 5" id="KW-0808">Transferase</keyword>
<dbReference type="InterPro" id="IPR015424">
    <property type="entry name" value="PyrdxlP-dep_Trfase"/>
</dbReference>
<dbReference type="Gene3D" id="3.40.640.10">
    <property type="entry name" value="Type I PLP-dependent aspartate aminotransferase-like (Major domain)"/>
    <property type="match status" value="1"/>
</dbReference>
<dbReference type="InterPro" id="IPR015421">
    <property type="entry name" value="PyrdxlP-dep_Trfase_major"/>
</dbReference>
<gene>
    <name evidence="5" type="primary">argD</name>
    <name evidence="6" type="ORF">CI088_05545</name>
</gene>
<keyword evidence="2 5" id="KW-0028">Amino-acid biosynthesis</keyword>
<dbReference type="FunFam" id="3.40.640.10:FF:000004">
    <property type="entry name" value="Acetylornithine aminotransferase"/>
    <property type="match status" value="1"/>
</dbReference>
<comment type="catalytic activity">
    <reaction evidence="5">
        <text>N(2)-acetyl-L-ornithine + 2-oxoglutarate = N-acetyl-L-glutamate 5-semialdehyde + L-glutamate</text>
        <dbReference type="Rhea" id="RHEA:18049"/>
        <dbReference type="ChEBI" id="CHEBI:16810"/>
        <dbReference type="ChEBI" id="CHEBI:29123"/>
        <dbReference type="ChEBI" id="CHEBI:29985"/>
        <dbReference type="ChEBI" id="CHEBI:57805"/>
        <dbReference type="EC" id="2.6.1.11"/>
    </reaction>
</comment>
<feature type="binding site" evidence="5">
    <location>
        <begin position="206"/>
        <end position="209"/>
    </location>
    <ligand>
        <name>pyridoxal 5'-phosphate</name>
        <dbReference type="ChEBI" id="CHEBI:597326"/>
    </ligand>
</feature>
<sequence>MSHLFPNYKRKELALIKGDKNRLTDQSGKNYLDFTSGIGVANLGYNDPKLNQVLVEQSKLLWHTPNLYENQLQEEVAKKLANGKEYVSYFCNSGAEANEAAIKLARKATGKSKIITFINSFHGRTYGAMSATGQNSIHTGFEPLVPDFVYLPFNEIEPLKNEIDPHTAAVMLELIQGEGGVLPADESWIQAVQSLCKEYGVLLIIDEIQTGIGRTGNFYAHGYYQIEPDIFTLAKGLGNGIPVGAMVGKANLAAFFGPGSHGSTFGGNNLAMSVASIVVERINHPDFLQEVQNRSQQLFTGLNQLAEKNKLIKAVRGKGLMLGLEFSDQETLNVILDQLEIEGLLALKAGQTVLRLLPPLTVTETEIDEGLMIIEHVLNNLASRTLLSKKEIDNE</sequence>
<dbReference type="Proteomes" id="UP000249828">
    <property type="component" value="Unassembled WGS sequence"/>
</dbReference>
<dbReference type="CDD" id="cd00610">
    <property type="entry name" value="OAT_like"/>
    <property type="match status" value="1"/>
</dbReference>
<keyword evidence="7" id="KW-1185">Reference proteome</keyword>
<keyword evidence="5" id="KW-0055">Arginine biosynthesis</keyword>
<feature type="binding site" evidence="5">
    <location>
        <begin position="94"/>
        <end position="95"/>
    </location>
    <ligand>
        <name>pyridoxal 5'-phosphate</name>
        <dbReference type="ChEBI" id="CHEBI:597326"/>
    </ligand>
</feature>
<comment type="subunit">
    <text evidence="5">Homodimer.</text>
</comment>
<dbReference type="InterPro" id="IPR005814">
    <property type="entry name" value="Aminotrans_3"/>
</dbReference>
<evidence type="ECO:0000256" key="1">
    <source>
        <dbReference type="ARBA" id="ARBA00022576"/>
    </source>
</evidence>
<comment type="miscellaneous">
    <text evidence="5">May also have succinyldiaminopimelate aminotransferase activity, thus carrying out the corresponding step in lysine biosynthesis.</text>
</comment>
<dbReference type="PANTHER" id="PTHR11986">
    <property type="entry name" value="AMINOTRANSFERASE CLASS III"/>
    <property type="match status" value="1"/>
</dbReference>
<dbReference type="Gene3D" id="3.90.1150.10">
    <property type="entry name" value="Aspartate Aminotransferase, domain 1"/>
    <property type="match status" value="1"/>
</dbReference>
<comment type="subcellular location">
    <subcellularLocation>
        <location evidence="5">Cytoplasm</location>
    </subcellularLocation>
</comment>
<comment type="pathway">
    <text evidence="5">Amino-acid biosynthesis; L-arginine biosynthesis; N(2)-acetyl-L-ornithine from L-glutamate: step 4/4.</text>
</comment>
<evidence type="ECO:0000313" key="6">
    <source>
        <dbReference type="EMBL" id="PZL75199.1"/>
    </source>
</evidence>
<dbReference type="InterPro" id="IPR049704">
    <property type="entry name" value="Aminotrans_3_PPA_site"/>
</dbReference>
<dbReference type="PROSITE" id="PS00600">
    <property type="entry name" value="AA_TRANSFER_CLASS_3"/>
    <property type="match status" value="1"/>
</dbReference>
<feature type="modified residue" description="N6-(pyridoxal phosphate)lysine" evidence="5">
    <location>
        <position position="235"/>
    </location>
</feature>
<dbReference type="InterPro" id="IPR004636">
    <property type="entry name" value="AcOrn/SuccOrn_fam"/>
</dbReference>
<evidence type="ECO:0000256" key="2">
    <source>
        <dbReference type="ARBA" id="ARBA00022605"/>
    </source>
</evidence>
<dbReference type="NCBIfam" id="NF002325">
    <property type="entry name" value="PRK01278.1"/>
    <property type="match status" value="1"/>
</dbReference>
<feature type="binding site" evidence="5">
    <location>
        <position position="263"/>
    </location>
    <ligand>
        <name>N(2)-acetyl-L-ornithine</name>
        <dbReference type="ChEBI" id="CHEBI:57805"/>
    </ligand>
</feature>
<dbReference type="SUPFAM" id="SSF53383">
    <property type="entry name" value="PLP-dependent transferases"/>
    <property type="match status" value="1"/>
</dbReference>
<keyword evidence="4 5" id="KW-0663">Pyridoxal phosphate</keyword>
<keyword evidence="1 5" id="KW-0032">Aminotransferase</keyword>
<dbReference type="NCBIfam" id="TIGR00707">
    <property type="entry name" value="argD"/>
    <property type="match status" value="1"/>
</dbReference>
<dbReference type="AlphaFoldDB" id="A0A2W4BQA7"/>